<name>A0ABX9M6P5_9LEPT</name>
<comment type="caution">
    <text evidence="2">The sequence shown here is derived from an EMBL/GenBank/DDBJ whole genome shotgun (WGS) entry which is preliminary data.</text>
</comment>
<organism evidence="2 3">
    <name type="scientific">Leptospira yasudae</name>
    <dbReference type="NCBI Taxonomy" id="2202201"/>
    <lineage>
        <taxon>Bacteria</taxon>
        <taxon>Pseudomonadati</taxon>
        <taxon>Spirochaetota</taxon>
        <taxon>Spirochaetia</taxon>
        <taxon>Leptospirales</taxon>
        <taxon>Leptospiraceae</taxon>
        <taxon>Leptospira</taxon>
    </lineage>
</organism>
<sequence length="69" mass="7841">MGGGGDGERSKTERPSKRGSEFRERRRCVLTGGKVRKIFLYQEKILFASKKPQSCRNTELPARSVSLLR</sequence>
<dbReference type="Proteomes" id="UP000285569">
    <property type="component" value="Unassembled WGS sequence"/>
</dbReference>
<evidence type="ECO:0000256" key="1">
    <source>
        <dbReference type="SAM" id="MobiDB-lite"/>
    </source>
</evidence>
<dbReference type="EMBL" id="QHCR01000002">
    <property type="protein sequence ID" value="RHX81580.1"/>
    <property type="molecule type" value="Genomic_DNA"/>
</dbReference>
<feature type="region of interest" description="Disordered" evidence="1">
    <location>
        <begin position="1"/>
        <end position="25"/>
    </location>
</feature>
<reference evidence="3" key="1">
    <citation type="submission" date="2018-05" db="EMBL/GenBank/DDBJ databases">
        <title>Leptospira yasudae sp. nov. and Leptospira stimsonii sp. nov., two pathogenic species of the genus Leptospira isolated from environmental sources.</title>
        <authorList>
            <person name="Casanovas-Massana A."/>
            <person name="Hamond C."/>
            <person name="Santos L.A."/>
            <person name="Hacker K.P."/>
            <person name="Balassiano I."/>
            <person name="Medeiros M.A."/>
            <person name="Reis M.G."/>
            <person name="Ko A.I."/>
            <person name="Wunder E.A."/>
        </authorList>
    </citation>
    <scope>NUCLEOTIDE SEQUENCE [LARGE SCALE GENOMIC DNA]</scope>
    <source>
        <strain evidence="3">B21</strain>
    </source>
</reference>
<evidence type="ECO:0000313" key="3">
    <source>
        <dbReference type="Proteomes" id="UP000285569"/>
    </source>
</evidence>
<evidence type="ECO:0000313" key="2">
    <source>
        <dbReference type="EMBL" id="RHX81580.1"/>
    </source>
</evidence>
<gene>
    <name evidence="2" type="ORF">DLM77_05735</name>
</gene>
<proteinExistence type="predicted"/>
<reference evidence="2 3" key="2">
    <citation type="journal article" date="2020" name="Int. J. Syst. Evol. Microbiol.">
        <title>Leptospira yasudae sp. nov. and Leptospira stimsonii sp. nov., two new species of the pathogenic group isolated from environmental sources.</title>
        <authorList>
            <person name="Casanovas-Massana A."/>
            <person name="Hamond C."/>
            <person name="Santos L.A."/>
            <person name="de Oliveira D."/>
            <person name="Hacker K.P."/>
            <person name="Balassiano I."/>
            <person name="Costa F."/>
            <person name="Medeiros M.A."/>
            <person name="Reis M.G."/>
            <person name="Ko A.I."/>
            <person name="Wunder E.A."/>
        </authorList>
    </citation>
    <scope>NUCLEOTIDE SEQUENCE [LARGE SCALE GENOMIC DNA]</scope>
    <source>
        <strain evidence="2 3">B21</strain>
    </source>
</reference>
<keyword evidence="3" id="KW-1185">Reference proteome</keyword>
<accession>A0ABX9M6P5</accession>
<protein>
    <submittedName>
        <fullName evidence="2">Uncharacterized protein</fullName>
    </submittedName>
</protein>
<feature type="compositionally biased region" description="Basic and acidic residues" evidence="1">
    <location>
        <begin position="1"/>
        <end position="24"/>
    </location>
</feature>